<dbReference type="InterPro" id="IPR049317">
    <property type="entry name" value="GCIP-like_N"/>
</dbReference>
<sequence length="479" mass="51908">MSAEEKGLLRLVILCSTGLASLVPSGSSPTEAHVTFPSSSKSLPTRPQFAALRKQIRQDAVQILTQAGKCATNLGVALKPSKSRAQSSAIASSIVENLDAASIAAAQKQIDDWTTDLVPKLIFLVNKSWKEAQVYIEEEQPKAPGAAEMSAEEKEDRDRMEEMAKQMGGMVMTGAELRGQTKAYTKPANLGLGLTWAKVFKSHVGEVLQAIASLAEACMDQRTKGAVKAASEARDRREGLPLRSGATSASLVAKTVQDIRKECLEKTAAVLEACDTAVKNLPQTNLEAIKARWTERGELLEDGIEELNSAASPAEGGNERDQDDLDSDFSAGKTALAKRLAPLLKMGRLSHERILETYLTAANDVKDSVDLSSLDDLSELLARQQDDLVAAVIWGDFDQLQESEEDDDEEEQEELGESAETSPAAKAKKICQEYCEVVQNLSQAVSDDEKIRVIAEEMQKLAEGISDAEWEAAVEEDEE</sequence>
<dbReference type="EMBL" id="KZ819328">
    <property type="protein sequence ID" value="PWN20260.1"/>
    <property type="molecule type" value="Genomic_DNA"/>
</dbReference>
<keyword evidence="2" id="KW-0732">Signal</keyword>
<dbReference type="GeneID" id="37016059"/>
<dbReference type="STRING" id="1684307.A0A316U4Y2"/>
<feature type="region of interest" description="Disordered" evidence="1">
    <location>
        <begin position="309"/>
        <end position="328"/>
    </location>
</feature>
<feature type="compositionally biased region" description="Acidic residues" evidence="1">
    <location>
        <begin position="401"/>
        <end position="417"/>
    </location>
</feature>
<evidence type="ECO:0000313" key="5">
    <source>
        <dbReference type="Proteomes" id="UP000245942"/>
    </source>
</evidence>
<evidence type="ECO:0000259" key="3">
    <source>
        <dbReference type="Pfam" id="PF13324"/>
    </source>
</evidence>
<feature type="region of interest" description="Disordered" evidence="1">
    <location>
        <begin position="401"/>
        <end position="424"/>
    </location>
</feature>
<feature type="signal peptide" evidence="2">
    <location>
        <begin position="1"/>
        <end position="20"/>
    </location>
</feature>
<evidence type="ECO:0000256" key="1">
    <source>
        <dbReference type="SAM" id="MobiDB-lite"/>
    </source>
</evidence>
<dbReference type="Proteomes" id="UP000245942">
    <property type="component" value="Unassembled WGS sequence"/>
</dbReference>
<evidence type="ECO:0000256" key="2">
    <source>
        <dbReference type="SAM" id="SignalP"/>
    </source>
</evidence>
<accession>A0A316U4Y2</accession>
<protein>
    <recommendedName>
        <fullName evidence="3">Cyclin-D1-binding protein 1-like N-terminal domain-containing protein</fullName>
    </recommendedName>
</protein>
<name>A0A316U4Y2_9BASI</name>
<dbReference type="AlphaFoldDB" id="A0A316U4Y2"/>
<dbReference type="Gene3D" id="1.20.1410.10">
    <property type="entry name" value="I/LWEQ domain"/>
    <property type="match status" value="1"/>
</dbReference>
<dbReference type="Pfam" id="PF13324">
    <property type="entry name" value="GCIP_N"/>
    <property type="match status" value="1"/>
</dbReference>
<dbReference type="OrthoDB" id="41588at2759"/>
<proteinExistence type="predicted"/>
<feature type="chain" id="PRO_5016459341" description="Cyclin-D1-binding protein 1-like N-terminal domain-containing protein" evidence="2">
    <location>
        <begin position="21"/>
        <end position="479"/>
    </location>
</feature>
<reference evidence="4 5" key="1">
    <citation type="journal article" date="2018" name="Mol. Biol. Evol.">
        <title>Broad Genomic Sampling Reveals a Smut Pathogenic Ancestry of the Fungal Clade Ustilaginomycotina.</title>
        <authorList>
            <person name="Kijpornyongpan T."/>
            <person name="Mondo S.J."/>
            <person name="Barry K."/>
            <person name="Sandor L."/>
            <person name="Lee J."/>
            <person name="Lipzen A."/>
            <person name="Pangilinan J."/>
            <person name="LaButti K."/>
            <person name="Hainaut M."/>
            <person name="Henrissat B."/>
            <person name="Grigoriev I.V."/>
            <person name="Spatafora J.W."/>
            <person name="Aime M.C."/>
        </authorList>
    </citation>
    <scope>NUCLEOTIDE SEQUENCE [LARGE SCALE GENOMIC DNA]</scope>
    <source>
        <strain evidence="4 5">MCA 4718</strain>
    </source>
</reference>
<feature type="domain" description="Cyclin-D1-binding protein 1-like N-terminal" evidence="3">
    <location>
        <begin position="208"/>
        <end position="310"/>
    </location>
</feature>
<keyword evidence="5" id="KW-1185">Reference proteome</keyword>
<evidence type="ECO:0000313" key="4">
    <source>
        <dbReference type="EMBL" id="PWN20260.1"/>
    </source>
</evidence>
<organism evidence="4 5">
    <name type="scientific">Pseudomicrostroma glucosiphilum</name>
    <dbReference type="NCBI Taxonomy" id="1684307"/>
    <lineage>
        <taxon>Eukaryota</taxon>
        <taxon>Fungi</taxon>
        <taxon>Dikarya</taxon>
        <taxon>Basidiomycota</taxon>
        <taxon>Ustilaginomycotina</taxon>
        <taxon>Exobasidiomycetes</taxon>
        <taxon>Microstromatales</taxon>
        <taxon>Microstromatales incertae sedis</taxon>
        <taxon>Pseudomicrostroma</taxon>
    </lineage>
</organism>
<gene>
    <name evidence="4" type="ORF">BCV69DRAFT_299401</name>
</gene>
<dbReference type="RefSeq" id="XP_025347420.1">
    <property type="nucleotide sequence ID" value="XM_025494325.1"/>
</dbReference>